<dbReference type="AlphaFoldDB" id="A0A2H3J856"/>
<sequence length="197" mass="22526">MRRDLPLLDHPELTLIECPAWLEYRVDNPRFLPDGPNGSEATVAFFWLDAFVPLVIATLWPLPSRSPGTLACLFVLLAIYLYARCTQVLWESVVILPSLGLQLETHRGPPRIPLFVSRRFIPLSTLQDFIINEGLHGWDVRYYLAAIQQSRTGAVSLEVAYENLLPRFPVLLEVYYAVHEKLLNNGSNTDVHDEYHE</sequence>
<protein>
    <recommendedName>
        <fullName evidence="3">Phosphatidylinositol N-acetylglucosaminyltransferase subunit H conserved domain-containing protein</fullName>
    </recommendedName>
</protein>
<dbReference type="OMA" id="NEGLHGW"/>
<dbReference type="UniPathway" id="UPA00196"/>
<evidence type="ECO:0000256" key="1">
    <source>
        <dbReference type="ARBA" id="ARBA00004687"/>
    </source>
</evidence>
<name>A0A2H3J856_WOLCO</name>
<dbReference type="PANTHER" id="PTHR15231:SF1">
    <property type="entry name" value="PHOSPHATIDYLINOSITOL N-ACETYLGLUCOSAMINYLTRANSFERASE SUBUNIT H"/>
    <property type="match status" value="1"/>
</dbReference>
<dbReference type="Proteomes" id="UP000218811">
    <property type="component" value="Unassembled WGS sequence"/>
</dbReference>
<dbReference type="GO" id="GO:0000506">
    <property type="term" value="C:glycosylphosphatidylinositol-N-acetylglucosaminyltransferase (GPI-GnT) complex"/>
    <property type="evidence" value="ECO:0007669"/>
    <property type="project" value="InterPro"/>
</dbReference>
<dbReference type="OrthoDB" id="6256716at2759"/>
<evidence type="ECO:0000313" key="5">
    <source>
        <dbReference type="Proteomes" id="UP000218811"/>
    </source>
</evidence>
<keyword evidence="5" id="KW-1185">Reference proteome</keyword>
<evidence type="ECO:0000313" key="4">
    <source>
        <dbReference type="EMBL" id="PCH38121.1"/>
    </source>
</evidence>
<feature type="domain" description="Phosphatidylinositol N-acetylglucosaminyltransferase subunit H conserved" evidence="3">
    <location>
        <begin position="92"/>
        <end position="152"/>
    </location>
</feature>
<comment type="similarity">
    <text evidence="2">Belongs to the PIGH family.</text>
</comment>
<proteinExistence type="inferred from homology"/>
<dbReference type="STRING" id="742152.A0A2H3J856"/>
<evidence type="ECO:0000259" key="3">
    <source>
        <dbReference type="Pfam" id="PF10181"/>
    </source>
</evidence>
<dbReference type="PANTHER" id="PTHR15231">
    <property type="entry name" value="PHOSPHATIDYLINOSITOL N-ACETYLGLUCOSAMINYLTRANSFERASE SUBUNIT H"/>
    <property type="match status" value="1"/>
</dbReference>
<gene>
    <name evidence="4" type="ORF">WOLCODRAFT_96527</name>
</gene>
<dbReference type="InterPro" id="IPR019328">
    <property type="entry name" value="PIGH-H_dom"/>
</dbReference>
<dbReference type="InterPro" id="IPR044215">
    <property type="entry name" value="PIG-H"/>
</dbReference>
<organism evidence="4 5">
    <name type="scientific">Wolfiporia cocos (strain MD-104)</name>
    <name type="common">Brown rot fungus</name>
    <dbReference type="NCBI Taxonomy" id="742152"/>
    <lineage>
        <taxon>Eukaryota</taxon>
        <taxon>Fungi</taxon>
        <taxon>Dikarya</taxon>
        <taxon>Basidiomycota</taxon>
        <taxon>Agaricomycotina</taxon>
        <taxon>Agaricomycetes</taxon>
        <taxon>Polyporales</taxon>
        <taxon>Phaeolaceae</taxon>
        <taxon>Wolfiporia</taxon>
    </lineage>
</organism>
<dbReference type="EMBL" id="KB467942">
    <property type="protein sequence ID" value="PCH38121.1"/>
    <property type="molecule type" value="Genomic_DNA"/>
</dbReference>
<evidence type="ECO:0000256" key="2">
    <source>
        <dbReference type="ARBA" id="ARBA00009610"/>
    </source>
</evidence>
<dbReference type="Pfam" id="PF10181">
    <property type="entry name" value="PIG-H"/>
    <property type="match status" value="1"/>
</dbReference>
<reference evidence="4 5" key="1">
    <citation type="journal article" date="2012" name="Science">
        <title>The Paleozoic origin of enzymatic lignin decomposition reconstructed from 31 fungal genomes.</title>
        <authorList>
            <person name="Floudas D."/>
            <person name="Binder M."/>
            <person name="Riley R."/>
            <person name="Barry K."/>
            <person name="Blanchette R.A."/>
            <person name="Henrissat B."/>
            <person name="Martinez A.T."/>
            <person name="Otillar R."/>
            <person name="Spatafora J.W."/>
            <person name="Yadav J.S."/>
            <person name="Aerts A."/>
            <person name="Benoit I."/>
            <person name="Boyd A."/>
            <person name="Carlson A."/>
            <person name="Copeland A."/>
            <person name="Coutinho P.M."/>
            <person name="de Vries R.P."/>
            <person name="Ferreira P."/>
            <person name="Findley K."/>
            <person name="Foster B."/>
            <person name="Gaskell J."/>
            <person name="Glotzer D."/>
            <person name="Gorecki P."/>
            <person name="Heitman J."/>
            <person name="Hesse C."/>
            <person name="Hori C."/>
            <person name="Igarashi K."/>
            <person name="Jurgens J.A."/>
            <person name="Kallen N."/>
            <person name="Kersten P."/>
            <person name="Kohler A."/>
            <person name="Kuees U."/>
            <person name="Kumar T.K.A."/>
            <person name="Kuo A."/>
            <person name="LaButti K."/>
            <person name="Larrondo L.F."/>
            <person name="Lindquist E."/>
            <person name="Ling A."/>
            <person name="Lombard V."/>
            <person name="Lucas S."/>
            <person name="Lundell T."/>
            <person name="Martin R."/>
            <person name="McLaughlin D.J."/>
            <person name="Morgenstern I."/>
            <person name="Morin E."/>
            <person name="Murat C."/>
            <person name="Nagy L.G."/>
            <person name="Nolan M."/>
            <person name="Ohm R.A."/>
            <person name="Patyshakuliyeva A."/>
            <person name="Rokas A."/>
            <person name="Ruiz-Duenas F.J."/>
            <person name="Sabat G."/>
            <person name="Salamov A."/>
            <person name="Samejima M."/>
            <person name="Schmutz J."/>
            <person name="Slot J.C."/>
            <person name="St John F."/>
            <person name="Stenlid J."/>
            <person name="Sun H."/>
            <person name="Sun S."/>
            <person name="Syed K."/>
            <person name="Tsang A."/>
            <person name="Wiebenga A."/>
            <person name="Young D."/>
            <person name="Pisabarro A."/>
            <person name="Eastwood D.C."/>
            <person name="Martin F."/>
            <person name="Cullen D."/>
            <person name="Grigoriev I.V."/>
            <person name="Hibbett D.S."/>
        </authorList>
    </citation>
    <scope>NUCLEOTIDE SEQUENCE [LARGE SCALE GENOMIC DNA]</scope>
    <source>
        <strain evidence="4 5">MD-104</strain>
    </source>
</reference>
<comment type="pathway">
    <text evidence="1">Glycolipid biosynthesis; glycosylphosphatidylinositol-anchor biosynthesis.</text>
</comment>
<dbReference type="GO" id="GO:0006506">
    <property type="term" value="P:GPI anchor biosynthetic process"/>
    <property type="evidence" value="ECO:0007669"/>
    <property type="project" value="UniProtKB-UniPathway"/>
</dbReference>
<accession>A0A2H3J856</accession>